<comment type="caution">
    <text evidence="2">The sequence shown here is derived from an EMBL/GenBank/DDBJ whole genome shotgun (WGS) entry which is preliminary data.</text>
</comment>
<name>A0AA47PB37_MERPO</name>
<reference evidence="2" key="1">
    <citation type="journal article" date="2023" name="Front. Mar. Sci.">
        <title>A new Merluccius polli reference genome to investigate the effects of global change in West African waters.</title>
        <authorList>
            <person name="Mateo J.L."/>
            <person name="Blanco-Fernandez C."/>
            <person name="Garcia-Vazquez E."/>
            <person name="Machado-Schiaffino G."/>
        </authorList>
    </citation>
    <scope>NUCLEOTIDE SEQUENCE</scope>
    <source>
        <strain evidence="2">C29</strain>
        <tissue evidence="2">Fin</tissue>
    </source>
</reference>
<dbReference type="SUPFAM" id="SSF48371">
    <property type="entry name" value="ARM repeat"/>
    <property type="match status" value="1"/>
</dbReference>
<dbReference type="Proteomes" id="UP001174136">
    <property type="component" value="Unassembled WGS sequence"/>
</dbReference>
<keyword evidence="3" id="KW-1185">Reference proteome</keyword>
<evidence type="ECO:0000313" key="2">
    <source>
        <dbReference type="EMBL" id="KAK0153918.1"/>
    </source>
</evidence>
<keyword evidence="1" id="KW-0175">Coiled coil</keyword>
<keyword evidence="2" id="KW-0346">Stress response</keyword>
<protein>
    <submittedName>
        <fullName evidence="2">Heat shock factor 2-binding protein</fullName>
    </submittedName>
</protein>
<dbReference type="PANTHER" id="PTHR15434">
    <property type="entry name" value="HEAT SHOCK FACTOR 2-BINDING PROTEIN"/>
    <property type="match status" value="1"/>
</dbReference>
<organism evidence="2 3">
    <name type="scientific">Merluccius polli</name>
    <name type="common">Benguela hake</name>
    <name type="synonym">Merluccius cadenati</name>
    <dbReference type="NCBI Taxonomy" id="89951"/>
    <lineage>
        <taxon>Eukaryota</taxon>
        <taxon>Metazoa</taxon>
        <taxon>Chordata</taxon>
        <taxon>Craniata</taxon>
        <taxon>Vertebrata</taxon>
        <taxon>Euteleostomi</taxon>
        <taxon>Actinopterygii</taxon>
        <taxon>Neopterygii</taxon>
        <taxon>Teleostei</taxon>
        <taxon>Neoteleostei</taxon>
        <taxon>Acanthomorphata</taxon>
        <taxon>Zeiogadaria</taxon>
        <taxon>Gadariae</taxon>
        <taxon>Gadiformes</taxon>
        <taxon>Gadoidei</taxon>
        <taxon>Merlucciidae</taxon>
        <taxon>Merluccius</taxon>
    </lineage>
</organism>
<dbReference type="InterPro" id="IPR016024">
    <property type="entry name" value="ARM-type_fold"/>
</dbReference>
<dbReference type="EMBL" id="JAOPHQ010000604">
    <property type="protein sequence ID" value="KAK0153918.1"/>
    <property type="molecule type" value="Genomic_DNA"/>
</dbReference>
<dbReference type="PANTHER" id="PTHR15434:SF2">
    <property type="entry name" value="HEAT SHOCK FACTOR 2-BINDING PROTEIN"/>
    <property type="match status" value="1"/>
</dbReference>
<sequence>MDKPNEKDCFVTVGKRDLERLTTEVMQLREFLPGVVNDLVQMLHKSSAAEKANEHITQEQERLRQECLHLGARLDAAETERQREREEKLVLKEELWACRDQMQQQAEFCTGLGAASCTILWSTSGRKEAVGDILADGKLQSFLDLAAQTLKSFVKSVDEDTKPESLGPNSNEHQFVLALAGVITNVAAVACGRDYLSSCGHVLLDTLMQLLKLMKPGVFPKLKVLMLMALYNVSISVRGLKYISESPGLLPMIWTLLEDEDTDVCLHSLRILQSLLLEEEAASSMGPALLASPCLEYVGRLITRRQPTLRQTALDTMEDIEALFGKCGNSAHVEQ</sequence>
<dbReference type="GO" id="GO:0005829">
    <property type="term" value="C:cytosol"/>
    <property type="evidence" value="ECO:0007669"/>
    <property type="project" value="TreeGrafter"/>
</dbReference>
<dbReference type="InterPro" id="IPR039584">
    <property type="entry name" value="HSF2BP"/>
</dbReference>
<feature type="coiled-coil region" evidence="1">
    <location>
        <begin position="46"/>
        <end position="94"/>
    </location>
</feature>
<proteinExistence type="predicted"/>
<gene>
    <name evidence="2" type="primary">HSF2BP</name>
    <name evidence="2" type="ORF">N1851_003994</name>
</gene>
<dbReference type="Gene3D" id="1.25.10.10">
    <property type="entry name" value="Leucine-rich Repeat Variant"/>
    <property type="match status" value="1"/>
</dbReference>
<evidence type="ECO:0000313" key="3">
    <source>
        <dbReference type="Proteomes" id="UP001174136"/>
    </source>
</evidence>
<dbReference type="AlphaFoldDB" id="A0AA47PB37"/>
<accession>A0AA47PB37</accession>
<dbReference type="InterPro" id="IPR011989">
    <property type="entry name" value="ARM-like"/>
</dbReference>
<evidence type="ECO:0000256" key="1">
    <source>
        <dbReference type="SAM" id="Coils"/>
    </source>
</evidence>